<feature type="domain" description="ArsA/GET3 Anion-transporting ATPase-like" evidence="2">
    <location>
        <begin position="3"/>
        <end position="237"/>
    </location>
</feature>
<comment type="similarity">
    <text evidence="1">Belongs to the arsA ATPase family.</text>
</comment>
<dbReference type="RefSeq" id="WP_188490118.1">
    <property type="nucleotide sequence ID" value="NZ_BMCS01000001.1"/>
</dbReference>
<evidence type="ECO:0000259" key="2">
    <source>
        <dbReference type="Pfam" id="PF02374"/>
    </source>
</evidence>
<dbReference type="PANTHER" id="PTHR10803">
    <property type="entry name" value="ARSENICAL PUMP-DRIVING ATPASE ARSENITE-TRANSLOCATING ATPASE"/>
    <property type="match status" value="1"/>
</dbReference>
<comment type="caution">
    <text evidence="4">The sequence shown here is derived from an EMBL/GenBank/DDBJ whole genome shotgun (WGS) entry which is preliminary data.</text>
</comment>
<name>A0ABQ1UZQ3_9NOCA</name>
<keyword evidence="5" id="KW-1185">Reference proteome</keyword>
<proteinExistence type="inferred from homology"/>
<dbReference type="InterPro" id="IPR027417">
    <property type="entry name" value="P-loop_NTPase"/>
</dbReference>
<evidence type="ECO:0000256" key="1">
    <source>
        <dbReference type="ARBA" id="ARBA00011040"/>
    </source>
</evidence>
<evidence type="ECO:0000313" key="5">
    <source>
        <dbReference type="Proteomes" id="UP000632454"/>
    </source>
</evidence>
<organism evidence="4 5">
    <name type="scientific">Williamsia phyllosphaerae</name>
    <dbReference type="NCBI Taxonomy" id="885042"/>
    <lineage>
        <taxon>Bacteria</taxon>
        <taxon>Bacillati</taxon>
        <taxon>Actinomycetota</taxon>
        <taxon>Actinomycetes</taxon>
        <taxon>Mycobacteriales</taxon>
        <taxon>Nocardiaceae</taxon>
        <taxon>Williamsia</taxon>
    </lineage>
</organism>
<dbReference type="EMBL" id="BMCS01000001">
    <property type="protein sequence ID" value="GGF29299.1"/>
    <property type="molecule type" value="Genomic_DNA"/>
</dbReference>
<dbReference type="Gene3D" id="2.60.40.790">
    <property type="match status" value="1"/>
</dbReference>
<dbReference type="InterPro" id="IPR008978">
    <property type="entry name" value="HSP20-like_chaperone"/>
</dbReference>
<dbReference type="SUPFAM" id="SSF52540">
    <property type="entry name" value="P-loop containing nucleoside triphosphate hydrolases"/>
    <property type="match status" value="1"/>
</dbReference>
<evidence type="ECO:0000313" key="4">
    <source>
        <dbReference type="EMBL" id="GGF29299.1"/>
    </source>
</evidence>
<dbReference type="Pfam" id="PF02374">
    <property type="entry name" value="ArsA_ATPase"/>
    <property type="match status" value="1"/>
</dbReference>
<gene>
    <name evidence="4" type="ORF">GCM10007298_26510</name>
</gene>
<dbReference type="PANTHER" id="PTHR10803:SF3">
    <property type="entry name" value="ATPASE GET3"/>
    <property type="match status" value="1"/>
</dbReference>
<dbReference type="Pfam" id="PF17886">
    <property type="entry name" value="ArsA_HSP20"/>
    <property type="match status" value="1"/>
</dbReference>
<dbReference type="InterPro" id="IPR040612">
    <property type="entry name" value="ArsA_HSP20-like"/>
</dbReference>
<feature type="domain" description="ArsA HSP20-like" evidence="3">
    <location>
        <begin position="312"/>
        <end position="371"/>
    </location>
</feature>
<reference evidence="5" key="1">
    <citation type="journal article" date="2019" name="Int. J. Syst. Evol. Microbiol.">
        <title>The Global Catalogue of Microorganisms (GCM) 10K type strain sequencing project: providing services to taxonomists for standard genome sequencing and annotation.</title>
        <authorList>
            <consortium name="The Broad Institute Genomics Platform"/>
            <consortium name="The Broad Institute Genome Sequencing Center for Infectious Disease"/>
            <person name="Wu L."/>
            <person name="Ma J."/>
        </authorList>
    </citation>
    <scope>NUCLEOTIDE SEQUENCE [LARGE SCALE GENOMIC DNA]</scope>
    <source>
        <strain evidence="5">CCM 7855</strain>
    </source>
</reference>
<dbReference type="Gene3D" id="3.40.50.300">
    <property type="entry name" value="P-loop containing nucleotide triphosphate hydrolases"/>
    <property type="match status" value="1"/>
</dbReference>
<accession>A0ABQ1UZQ3</accession>
<protein>
    <submittedName>
        <fullName evidence="4">Arsenite-transporting ATPase</fullName>
    </submittedName>
</protein>
<evidence type="ECO:0000259" key="3">
    <source>
        <dbReference type="Pfam" id="PF17886"/>
    </source>
</evidence>
<dbReference type="Proteomes" id="UP000632454">
    <property type="component" value="Unassembled WGS sequence"/>
</dbReference>
<sequence length="388" mass="40826">MIGPGGAGVSTVAAAAAVAPPRSGDGGSDGRTLLVTLDRFRQASRVFGVYSTPGQPIPVSQRASLLEIDTLALLGDVWALLRGPMALAGGGAAAGVSEIDPDELTGLPGIEQLLAWRRIRDEAVSGAWERVVVDCSGSVDAVAFLGVAELVAGYLEKIWPRHRRLAGASENPKLTGAAAVVDALVADCEDIIGLLVDPTCVHAHLVVPPGVHGREMAQRHLAVLALMGISTSSLIGNPGAGRPGDDDALDAELARDHPDLTTVVAQLLSSPPRTVAALRKIGVDFSDAPGPQAGSRAAEVDRLSGSGLSAVYRLRWRQPLPDPRTLALGRSGDDLLVTVSGFRHRVPLPSVLRRCSVRDARWEDGMLNIRFQPDPRVWPRHDPEVDGE</sequence>
<dbReference type="InterPro" id="IPR025723">
    <property type="entry name" value="ArsA/GET3_ATPase-like"/>
</dbReference>
<dbReference type="InterPro" id="IPR016300">
    <property type="entry name" value="ATPase_ArsA/GET3"/>
</dbReference>